<evidence type="ECO:0000313" key="2">
    <source>
        <dbReference type="Proteomes" id="UP000318380"/>
    </source>
</evidence>
<accession>A0A561B907</accession>
<name>A0A561B907_9ACTN</name>
<dbReference type="EMBL" id="VIVK01000002">
    <property type="protein sequence ID" value="TWD75343.1"/>
    <property type="molecule type" value="Genomic_DNA"/>
</dbReference>
<keyword evidence="2" id="KW-1185">Reference proteome</keyword>
<protein>
    <recommendedName>
        <fullName evidence="3">DUF3800 domain-containing protein</fullName>
    </recommendedName>
</protein>
<evidence type="ECO:0000313" key="1">
    <source>
        <dbReference type="EMBL" id="TWD75343.1"/>
    </source>
</evidence>
<organism evidence="1 2">
    <name type="scientific">Kribbella amoyensis</name>
    <dbReference type="NCBI Taxonomy" id="996641"/>
    <lineage>
        <taxon>Bacteria</taxon>
        <taxon>Bacillati</taxon>
        <taxon>Actinomycetota</taxon>
        <taxon>Actinomycetes</taxon>
        <taxon>Propionibacteriales</taxon>
        <taxon>Kribbellaceae</taxon>
        <taxon>Kribbella</taxon>
    </lineage>
</organism>
<reference evidence="1 2" key="1">
    <citation type="submission" date="2019-06" db="EMBL/GenBank/DDBJ databases">
        <title>Sequencing the genomes of 1000 actinobacteria strains.</title>
        <authorList>
            <person name="Klenk H.-P."/>
        </authorList>
    </citation>
    <scope>NUCLEOTIDE SEQUENCE [LARGE SCALE GENOMIC DNA]</scope>
    <source>
        <strain evidence="1 2">DSM 24683</strain>
    </source>
</reference>
<proteinExistence type="predicted"/>
<comment type="caution">
    <text evidence="1">The sequence shown here is derived from an EMBL/GenBank/DDBJ whole genome shotgun (WGS) entry which is preliminary data.</text>
</comment>
<dbReference type="AlphaFoldDB" id="A0A561B907"/>
<dbReference type="Proteomes" id="UP000318380">
    <property type="component" value="Unassembled WGS sequence"/>
</dbReference>
<evidence type="ECO:0008006" key="3">
    <source>
        <dbReference type="Google" id="ProtNLM"/>
    </source>
</evidence>
<gene>
    <name evidence="1" type="ORF">FB561_6781</name>
</gene>
<sequence>MMGCMAAEPVGEQCGPAQVVEIACDESGFSGTNLLDQDARVLAHASVRIDDEAAADCVALLRASSPYPVREYKSAQLLRPDQRPVLSWFLGPDGPLLGQAAVQLTDKRFLVAGRISGLFAGELSYVTGTSLDRDHRAVALARVLHHQGPATFGPVRWKSLLKAFISLLRAKNHGQYLTRTEAFLAVAAEYEADEALPISEPLRLIRTGRPRLLALQDRLFDDRTLIPPLEVMIPALLETSLHWAGPGRQVAVIHDEQSALTVHRIAQLNQLLTVESDSLLTLEQADSRTDPRVQVADLLAGAARQIATAELRGEGDPTLTTLLRPYLGPHAIWSHPTSWSRLSA</sequence>